<feature type="transmembrane region" description="Helical" evidence="1">
    <location>
        <begin position="12"/>
        <end position="33"/>
    </location>
</feature>
<sequence length="45" mass="5252">MLIFMFVAIKMIIIHGLKTVLMVGHGMMCFHIFSNPKIIRIMNIF</sequence>
<evidence type="ECO:0000313" key="2">
    <source>
        <dbReference type="EMBL" id="OTF82498.1"/>
    </source>
</evidence>
<evidence type="ECO:0000256" key="1">
    <source>
        <dbReference type="SAM" id="Phobius"/>
    </source>
</evidence>
<name>A0A1Y3BRA2_EURMA</name>
<accession>A0A1Y3BRA2</accession>
<gene>
    <name evidence="2" type="ORF">BLA29_012860</name>
</gene>
<keyword evidence="1" id="KW-0472">Membrane</keyword>
<dbReference type="Proteomes" id="UP000194236">
    <property type="component" value="Unassembled WGS sequence"/>
</dbReference>
<keyword evidence="1" id="KW-1133">Transmembrane helix</keyword>
<comment type="caution">
    <text evidence="2">The sequence shown here is derived from an EMBL/GenBank/DDBJ whole genome shotgun (WGS) entry which is preliminary data.</text>
</comment>
<evidence type="ECO:0000313" key="3">
    <source>
        <dbReference type="Proteomes" id="UP000194236"/>
    </source>
</evidence>
<protein>
    <submittedName>
        <fullName evidence="2">Uncharacterized protein</fullName>
    </submittedName>
</protein>
<organism evidence="2 3">
    <name type="scientific">Euroglyphus maynei</name>
    <name type="common">Mayne's house dust mite</name>
    <dbReference type="NCBI Taxonomy" id="6958"/>
    <lineage>
        <taxon>Eukaryota</taxon>
        <taxon>Metazoa</taxon>
        <taxon>Ecdysozoa</taxon>
        <taxon>Arthropoda</taxon>
        <taxon>Chelicerata</taxon>
        <taxon>Arachnida</taxon>
        <taxon>Acari</taxon>
        <taxon>Acariformes</taxon>
        <taxon>Sarcoptiformes</taxon>
        <taxon>Astigmata</taxon>
        <taxon>Psoroptidia</taxon>
        <taxon>Analgoidea</taxon>
        <taxon>Pyroglyphidae</taxon>
        <taxon>Pyroglyphinae</taxon>
        <taxon>Euroglyphus</taxon>
    </lineage>
</organism>
<keyword evidence="1" id="KW-0812">Transmembrane</keyword>
<proteinExistence type="predicted"/>
<reference evidence="2 3" key="1">
    <citation type="submission" date="2017-03" db="EMBL/GenBank/DDBJ databases">
        <title>Genome Survey of Euroglyphus maynei.</title>
        <authorList>
            <person name="Arlian L.G."/>
            <person name="Morgan M.S."/>
            <person name="Rider S.D."/>
        </authorList>
    </citation>
    <scope>NUCLEOTIDE SEQUENCE [LARGE SCALE GENOMIC DNA]</scope>
    <source>
        <strain evidence="2">Arlian Lab</strain>
        <tissue evidence="2">Whole body</tissue>
    </source>
</reference>
<dbReference type="EMBL" id="MUJZ01008196">
    <property type="protein sequence ID" value="OTF82498.1"/>
    <property type="molecule type" value="Genomic_DNA"/>
</dbReference>
<dbReference type="AlphaFoldDB" id="A0A1Y3BRA2"/>
<keyword evidence="3" id="KW-1185">Reference proteome</keyword>